<dbReference type="CDD" id="cd00342">
    <property type="entry name" value="gram_neg_porins"/>
    <property type="match status" value="1"/>
</dbReference>
<keyword evidence="2 4" id="KW-0732">Signal</keyword>
<protein>
    <recommendedName>
        <fullName evidence="5">Porin domain-containing protein</fullName>
    </recommendedName>
</protein>
<comment type="subcellular location">
    <subcellularLocation>
        <location evidence="1">Cell outer membrane</location>
        <topology evidence="1">Multi-pass membrane protein</topology>
    </subcellularLocation>
</comment>
<dbReference type="SUPFAM" id="SSF56935">
    <property type="entry name" value="Porins"/>
    <property type="match status" value="1"/>
</dbReference>
<dbReference type="Gene3D" id="2.40.160.10">
    <property type="entry name" value="Porin"/>
    <property type="match status" value="1"/>
</dbReference>
<reference evidence="6 7" key="1">
    <citation type="submission" date="2018-04" db="EMBL/GenBank/DDBJ databases">
        <title>Thalassorhabdus spongiae gen. nov., sp. nov., isolated from a marine sponge in South-West Iceland.</title>
        <authorList>
            <person name="Knobloch S."/>
            <person name="Daussin A."/>
            <person name="Johannsson R."/>
            <person name="Marteinsson V.T."/>
        </authorList>
    </citation>
    <scope>NUCLEOTIDE SEQUENCE [LARGE SCALE GENOMIC DNA]</scope>
    <source>
        <strain evidence="6 7">Hp12</strain>
    </source>
</reference>
<feature type="domain" description="Porin" evidence="5">
    <location>
        <begin position="11"/>
        <end position="335"/>
    </location>
</feature>
<feature type="signal peptide" evidence="4">
    <location>
        <begin position="1"/>
        <end position="23"/>
    </location>
</feature>
<dbReference type="PANTHER" id="PTHR34501">
    <property type="entry name" value="PROTEIN YDDL-RELATED"/>
    <property type="match status" value="1"/>
</dbReference>
<dbReference type="RefSeq" id="WP_116685913.1">
    <property type="nucleotide sequence ID" value="NZ_CAWNYD010000001.1"/>
</dbReference>
<evidence type="ECO:0000256" key="4">
    <source>
        <dbReference type="SAM" id="SignalP"/>
    </source>
</evidence>
<evidence type="ECO:0000259" key="5">
    <source>
        <dbReference type="Pfam" id="PF13609"/>
    </source>
</evidence>
<dbReference type="Proteomes" id="UP000244906">
    <property type="component" value="Unassembled WGS sequence"/>
</dbReference>
<gene>
    <name evidence="6" type="ORF">DC094_04790</name>
</gene>
<evidence type="ECO:0000313" key="7">
    <source>
        <dbReference type="Proteomes" id="UP000244906"/>
    </source>
</evidence>
<feature type="chain" id="PRO_5015917712" description="Porin domain-containing protein" evidence="4">
    <location>
        <begin position="24"/>
        <end position="361"/>
    </location>
</feature>
<organism evidence="6 7">
    <name type="scientific">Pelagibaculum spongiae</name>
    <dbReference type="NCBI Taxonomy" id="2080658"/>
    <lineage>
        <taxon>Bacteria</taxon>
        <taxon>Pseudomonadati</taxon>
        <taxon>Pseudomonadota</taxon>
        <taxon>Gammaproteobacteria</taxon>
        <taxon>Oceanospirillales</taxon>
        <taxon>Pelagibaculum</taxon>
    </lineage>
</organism>
<evidence type="ECO:0000256" key="2">
    <source>
        <dbReference type="ARBA" id="ARBA00022729"/>
    </source>
</evidence>
<keyword evidence="3" id="KW-0472">Membrane</keyword>
<dbReference type="GO" id="GO:0009279">
    <property type="term" value="C:cell outer membrane"/>
    <property type="evidence" value="ECO:0007669"/>
    <property type="project" value="UniProtKB-SubCell"/>
</dbReference>
<dbReference type="Pfam" id="PF13609">
    <property type="entry name" value="Porin_4"/>
    <property type="match status" value="1"/>
</dbReference>
<comment type="caution">
    <text evidence="6">The sequence shown here is derived from an EMBL/GenBank/DDBJ whole genome shotgun (WGS) entry which is preliminary data.</text>
</comment>
<dbReference type="GO" id="GO:0015288">
    <property type="term" value="F:porin activity"/>
    <property type="evidence" value="ECO:0007669"/>
    <property type="project" value="InterPro"/>
</dbReference>
<evidence type="ECO:0000256" key="1">
    <source>
        <dbReference type="ARBA" id="ARBA00004571"/>
    </source>
</evidence>
<evidence type="ECO:0000256" key="3">
    <source>
        <dbReference type="ARBA" id="ARBA00023136"/>
    </source>
</evidence>
<sequence length="361" mass="37859">MIKVKPLLVSVAVLAALPSFAQAQSLEDRIRQLESQIGVMESTPGQGAGGSVELYGSLRTQLQYQDQEVGTADDSSTDVTDAASRIGIRATSDMGNGWKATARGEWKVQIGEGAGFGDGRLAYVQLAKDGLGAVAIGQQWTGFYNFVGAVTDVANDGTPGGYNLVAGVFRASNMVTYTNKFAGLVSVQVDTQFDGDTDNDTDLTNDGRDNLDRYAVSAGVNLEGVQLAASYDSSKADSGDSTDLLGLAAGYAQGPYYVGLSYTSKDTGGTAEPSAIDLSGTYSFGKNTLIGHYYTYDSDLAGAASNDADGIQVAIQHQMNDQLRLWADLRLDDADGVGGGIDDVETTTLSLGARYDFSITN</sequence>
<name>A0A2V1H544_9GAMM</name>
<dbReference type="InterPro" id="IPR033900">
    <property type="entry name" value="Gram_neg_porin_domain"/>
</dbReference>
<dbReference type="InterPro" id="IPR050298">
    <property type="entry name" value="Gram-neg_bact_OMP"/>
</dbReference>
<dbReference type="InterPro" id="IPR023614">
    <property type="entry name" value="Porin_dom_sf"/>
</dbReference>
<accession>A0A2V1H544</accession>
<dbReference type="AlphaFoldDB" id="A0A2V1H544"/>
<dbReference type="PANTHER" id="PTHR34501:SF2">
    <property type="entry name" value="OUTER MEMBRANE PORIN F-RELATED"/>
    <property type="match status" value="1"/>
</dbReference>
<keyword evidence="7" id="KW-1185">Reference proteome</keyword>
<dbReference type="OrthoDB" id="784582at2"/>
<evidence type="ECO:0000313" key="6">
    <source>
        <dbReference type="EMBL" id="PVZ72327.1"/>
    </source>
</evidence>
<proteinExistence type="predicted"/>
<dbReference type="EMBL" id="QDDL01000001">
    <property type="protein sequence ID" value="PVZ72327.1"/>
    <property type="molecule type" value="Genomic_DNA"/>
</dbReference>